<protein>
    <submittedName>
        <fullName evidence="2">Uncharacterized protein</fullName>
    </submittedName>
</protein>
<evidence type="ECO:0000313" key="3">
    <source>
        <dbReference type="Proteomes" id="UP000192578"/>
    </source>
</evidence>
<comment type="caution">
    <text evidence="2">The sequence shown here is derived from an EMBL/GenBank/DDBJ whole genome shotgun (WGS) entry which is preliminary data.</text>
</comment>
<gene>
    <name evidence="2" type="ORF">BV898_02226</name>
</gene>
<feature type="compositionally biased region" description="Acidic residues" evidence="1">
    <location>
        <begin position="144"/>
        <end position="172"/>
    </location>
</feature>
<dbReference type="Proteomes" id="UP000192578">
    <property type="component" value="Unassembled WGS sequence"/>
</dbReference>
<reference evidence="3" key="1">
    <citation type="submission" date="2017-01" db="EMBL/GenBank/DDBJ databases">
        <title>Comparative genomics of anhydrobiosis in the tardigrade Hypsibius dujardini.</title>
        <authorList>
            <person name="Yoshida Y."/>
            <person name="Koutsovoulos G."/>
            <person name="Laetsch D."/>
            <person name="Stevens L."/>
            <person name="Kumar S."/>
            <person name="Horikawa D."/>
            <person name="Ishino K."/>
            <person name="Komine S."/>
            <person name="Tomita M."/>
            <person name="Blaxter M."/>
            <person name="Arakawa K."/>
        </authorList>
    </citation>
    <scope>NUCLEOTIDE SEQUENCE [LARGE SCALE GENOMIC DNA]</scope>
    <source>
        <strain evidence="3">Z151</strain>
    </source>
</reference>
<dbReference type="EMBL" id="MTYJ01000009">
    <property type="protein sequence ID" value="OQV23877.1"/>
    <property type="molecule type" value="Genomic_DNA"/>
</dbReference>
<proteinExistence type="predicted"/>
<accession>A0A1W0X8M8</accession>
<keyword evidence="3" id="KW-1185">Reference proteome</keyword>
<name>A0A1W0X8M8_HYPEX</name>
<evidence type="ECO:0000313" key="2">
    <source>
        <dbReference type="EMBL" id="OQV23877.1"/>
    </source>
</evidence>
<organism evidence="2 3">
    <name type="scientific">Hypsibius exemplaris</name>
    <name type="common">Freshwater tardigrade</name>
    <dbReference type="NCBI Taxonomy" id="2072580"/>
    <lineage>
        <taxon>Eukaryota</taxon>
        <taxon>Metazoa</taxon>
        <taxon>Ecdysozoa</taxon>
        <taxon>Tardigrada</taxon>
        <taxon>Eutardigrada</taxon>
        <taxon>Parachela</taxon>
        <taxon>Hypsibioidea</taxon>
        <taxon>Hypsibiidae</taxon>
        <taxon>Hypsibius</taxon>
    </lineage>
</organism>
<sequence length="191" mass="20664">MTGTAARKSTSSNPHFADLGSDLPERDYIAALESVTAEAILLAWEDHKAQRSSTPRNPESDCIGKVRNIIATMYTSELKARRDKRMIVQADVLGHSIIGRAPDQVITTFATRTLVHVPRTRGKSLGSLGDSTIVFSNGGGHVDDVDEDEDGDGDGDDDPLDEFGEDVEEENEGYIPPQGHADDEIVYPASP</sequence>
<dbReference type="AlphaFoldDB" id="A0A1W0X8M8"/>
<feature type="region of interest" description="Disordered" evidence="1">
    <location>
        <begin position="136"/>
        <end position="191"/>
    </location>
</feature>
<evidence type="ECO:0000256" key="1">
    <source>
        <dbReference type="SAM" id="MobiDB-lite"/>
    </source>
</evidence>